<dbReference type="AlphaFoldDB" id="A0A846MYG2"/>
<dbReference type="RefSeq" id="WP_167082828.1">
    <property type="nucleotide sequence ID" value="NZ_BAAADC010000001.1"/>
</dbReference>
<dbReference type="PANTHER" id="PTHR42881:SF13">
    <property type="entry name" value="PROLYL ENDOPEPTIDASE"/>
    <property type="match status" value="1"/>
</dbReference>
<dbReference type="InterPro" id="IPR029058">
    <property type="entry name" value="AB_hydrolase_fold"/>
</dbReference>
<evidence type="ECO:0000256" key="1">
    <source>
        <dbReference type="ARBA" id="ARBA00022670"/>
    </source>
</evidence>
<dbReference type="EC" id="3.4.21.26" evidence="7"/>
<gene>
    <name evidence="7" type="ORF">FHS83_001992</name>
</gene>
<dbReference type="PRINTS" id="PR00862">
    <property type="entry name" value="PROLIGOPTASE"/>
</dbReference>
<dbReference type="GO" id="GO:0004252">
    <property type="term" value="F:serine-type endopeptidase activity"/>
    <property type="evidence" value="ECO:0007669"/>
    <property type="project" value="UniProtKB-EC"/>
</dbReference>
<dbReference type="PANTHER" id="PTHR42881">
    <property type="entry name" value="PROLYL ENDOPEPTIDASE"/>
    <property type="match status" value="1"/>
</dbReference>
<dbReference type="InterPro" id="IPR002470">
    <property type="entry name" value="Peptidase_S9A"/>
</dbReference>
<dbReference type="EMBL" id="JAASRM010000001">
    <property type="protein sequence ID" value="NIK88674.1"/>
    <property type="molecule type" value="Genomic_DNA"/>
</dbReference>
<keyword evidence="2 7" id="KW-0378">Hydrolase</keyword>
<evidence type="ECO:0000256" key="3">
    <source>
        <dbReference type="ARBA" id="ARBA00022825"/>
    </source>
</evidence>
<protein>
    <submittedName>
        <fullName evidence="7">Prolyl oligopeptidase</fullName>
        <ecNumber evidence="7">3.4.21.26</ecNumber>
    </submittedName>
</protein>
<evidence type="ECO:0000313" key="7">
    <source>
        <dbReference type="EMBL" id="NIK88674.1"/>
    </source>
</evidence>
<dbReference type="Pfam" id="PF02897">
    <property type="entry name" value="Peptidase_S9_N"/>
    <property type="match status" value="1"/>
</dbReference>
<dbReference type="SUPFAM" id="SSF53474">
    <property type="entry name" value="alpha/beta-Hydrolases"/>
    <property type="match status" value="1"/>
</dbReference>
<dbReference type="Proteomes" id="UP000570514">
    <property type="component" value="Unassembled WGS sequence"/>
</dbReference>
<dbReference type="InterPro" id="IPR051167">
    <property type="entry name" value="Prolyl_oligopep/macrocyclase"/>
</dbReference>
<feature type="chain" id="PRO_5032516621" evidence="4">
    <location>
        <begin position="22"/>
        <end position="702"/>
    </location>
</feature>
<proteinExistence type="predicted"/>
<keyword evidence="4" id="KW-0732">Signal</keyword>
<accession>A0A846MYG2</accession>
<feature type="domain" description="Peptidase S9A N-terminal" evidence="6">
    <location>
        <begin position="26"/>
        <end position="420"/>
    </location>
</feature>
<organism evidence="7 8">
    <name type="scientific">Rhizomicrobium palustre</name>
    <dbReference type="NCBI Taxonomy" id="189966"/>
    <lineage>
        <taxon>Bacteria</taxon>
        <taxon>Pseudomonadati</taxon>
        <taxon>Pseudomonadota</taxon>
        <taxon>Alphaproteobacteria</taxon>
        <taxon>Micropepsales</taxon>
        <taxon>Micropepsaceae</taxon>
        <taxon>Rhizomicrobium</taxon>
    </lineage>
</organism>
<name>A0A846MYG2_9PROT</name>
<dbReference type="InterPro" id="IPR001375">
    <property type="entry name" value="Peptidase_S9_cat"/>
</dbReference>
<dbReference type="GO" id="GO:0005829">
    <property type="term" value="C:cytosol"/>
    <property type="evidence" value="ECO:0007669"/>
    <property type="project" value="TreeGrafter"/>
</dbReference>
<dbReference type="SUPFAM" id="SSF50993">
    <property type="entry name" value="Peptidase/esterase 'gauge' domain"/>
    <property type="match status" value="1"/>
</dbReference>
<sequence>MRRAVLAMFGLFAAAFAGALAENSPMDDPYIWLEDTHGAKPLAWVKDQNAKSLPGLKSDARYQPHYDFVLAALDAKDRIPYGGLDHNHVYNYWQDASHPKGVWRRTTIAEYQKADPAWETLIDLDKLAADEKENWVWKGTSCAPSMARCLVHLSRGGGDAVVVREFDVASKNFLKDGFFLKEAKSDVVMADDNTVLFGTDFGAGSMTSSGYPRLVKEWHRGQKLEDAKLLKEGVDSDVSVSAFTLHAGSYALKGIQRSVSFFEAEYFFPGQKGDWWQVPLPRTAIIQGLHQQQLLFTLRADWTSPSGQKIGKGILFALPYQDLAKFMIEGKGAFPQAAILYAPGPRASIENVSTGRDAVYVSVLNNVIGEVHALRLSGGKWSDRKLPLPPGGTVSIASTNDYGSEVLFGFESFLEPSSLYLDQGKDSPALIKSLPARFDASGMETVQYEATSSDGEKIPYFVVRPKTLKGPAPTILNGYGGFEVSRTPFYSAAYGKLWVARGGVYVLANIRGGGEFGPAWHTAALKTNRQKAFDDFAAVGADLIKRGITTPKQLGIVGGSNGGLLVSTVMTQHPEILGAVVCQVPLIDMIRYTQIGAGASWIAEYGDPADPKMADYIRTYSPYQNVKKDKKYPPVFFVTATSDDRVTPVHARKMAARMEEQGHDVIFYENTDGGHAAAANHKQAAEMSALTFVYFAQKLGLP</sequence>
<dbReference type="Gene3D" id="3.40.50.1820">
    <property type="entry name" value="alpha/beta hydrolase"/>
    <property type="match status" value="1"/>
</dbReference>
<evidence type="ECO:0000256" key="2">
    <source>
        <dbReference type="ARBA" id="ARBA00022801"/>
    </source>
</evidence>
<dbReference type="Gene3D" id="2.130.10.120">
    <property type="entry name" value="Prolyl oligopeptidase, N-terminal domain"/>
    <property type="match status" value="1"/>
</dbReference>
<feature type="domain" description="Peptidase S9 prolyl oligopeptidase catalytic" evidence="5">
    <location>
        <begin position="497"/>
        <end position="700"/>
    </location>
</feature>
<dbReference type="Pfam" id="PF00326">
    <property type="entry name" value="Peptidase_S9"/>
    <property type="match status" value="1"/>
</dbReference>
<keyword evidence="1" id="KW-0645">Protease</keyword>
<keyword evidence="8" id="KW-1185">Reference proteome</keyword>
<dbReference type="GO" id="GO:0006508">
    <property type="term" value="P:proteolysis"/>
    <property type="evidence" value="ECO:0007669"/>
    <property type="project" value="UniProtKB-KW"/>
</dbReference>
<evidence type="ECO:0000259" key="6">
    <source>
        <dbReference type="Pfam" id="PF02897"/>
    </source>
</evidence>
<feature type="signal peptide" evidence="4">
    <location>
        <begin position="1"/>
        <end position="21"/>
    </location>
</feature>
<dbReference type="GO" id="GO:0070012">
    <property type="term" value="F:oligopeptidase activity"/>
    <property type="evidence" value="ECO:0007669"/>
    <property type="project" value="TreeGrafter"/>
</dbReference>
<dbReference type="InterPro" id="IPR023302">
    <property type="entry name" value="Pept_S9A_N"/>
</dbReference>
<comment type="caution">
    <text evidence="7">The sequence shown here is derived from an EMBL/GenBank/DDBJ whole genome shotgun (WGS) entry which is preliminary data.</text>
</comment>
<evidence type="ECO:0000256" key="4">
    <source>
        <dbReference type="SAM" id="SignalP"/>
    </source>
</evidence>
<reference evidence="7 8" key="1">
    <citation type="submission" date="2020-03" db="EMBL/GenBank/DDBJ databases">
        <title>Genomic Encyclopedia of Type Strains, Phase IV (KMG-IV): sequencing the most valuable type-strain genomes for metagenomic binning, comparative biology and taxonomic classification.</title>
        <authorList>
            <person name="Goeker M."/>
        </authorList>
    </citation>
    <scope>NUCLEOTIDE SEQUENCE [LARGE SCALE GENOMIC DNA]</scope>
    <source>
        <strain evidence="7 8">DSM 19867</strain>
    </source>
</reference>
<keyword evidence="3" id="KW-0720">Serine protease</keyword>
<evidence type="ECO:0000259" key="5">
    <source>
        <dbReference type="Pfam" id="PF00326"/>
    </source>
</evidence>
<evidence type="ECO:0000313" key="8">
    <source>
        <dbReference type="Proteomes" id="UP000570514"/>
    </source>
</evidence>